<evidence type="ECO:0000313" key="1">
    <source>
        <dbReference type="EMBL" id="MBB2501867.1"/>
    </source>
</evidence>
<evidence type="ECO:0000313" key="2">
    <source>
        <dbReference type="Proteomes" id="UP000550260"/>
    </source>
</evidence>
<organism evidence="1 2">
    <name type="scientific">Amycolatopsis echigonensis</name>
    <dbReference type="NCBI Taxonomy" id="2576905"/>
    <lineage>
        <taxon>Bacteria</taxon>
        <taxon>Bacillati</taxon>
        <taxon>Actinomycetota</taxon>
        <taxon>Actinomycetes</taxon>
        <taxon>Pseudonocardiales</taxon>
        <taxon>Pseudonocardiaceae</taxon>
        <taxon>Amycolatopsis</taxon>
    </lineage>
</organism>
<dbReference type="SUPFAM" id="SSF53041">
    <property type="entry name" value="Resolvase-like"/>
    <property type="match status" value="1"/>
</dbReference>
<dbReference type="Proteomes" id="UP000550260">
    <property type="component" value="Unassembled WGS sequence"/>
</dbReference>
<dbReference type="EMBL" id="JACJHR010000032">
    <property type="protein sequence ID" value="MBB2501867.1"/>
    <property type="molecule type" value="Genomic_DNA"/>
</dbReference>
<comment type="caution">
    <text evidence="1">The sequence shown here is derived from an EMBL/GenBank/DDBJ whole genome shotgun (WGS) entry which is preliminary data.</text>
</comment>
<gene>
    <name evidence="1" type="ORF">H5411_22390</name>
</gene>
<protein>
    <recommendedName>
        <fullName evidence="3">Resolvase-like protein</fullName>
    </recommendedName>
</protein>
<accession>A0A8E1W164</accession>
<reference evidence="1 2" key="1">
    <citation type="submission" date="2020-08" db="EMBL/GenBank/DDBJ databases">
        <title>Amycolatopsis echigonensis JCM 21831.</title>
        <authorList>
            <person name="Tedsree N."/>
            <person name="Kuncharoen N."/>
            <person name="Likhitwitayawuid K."/>
            <person name="Tanasupawat S."/>
        </authorList>
    </citation>
    <scope>NUCLEOTIDE SEQUENCE [LARGE SCALE GENOMIC DNA]</scope>
    <source>
        <strain evidence="1 2">JCM 21831</strain>
    </source>
</reference>
<dbReference type="AlphaFoldDB" id="A0A8E1W164"/>
<evidence type="ECO:0008006" key="3">
    <source>
        <dbReference type="Google" id="ProtNLM"/>
    </source>
</evidence>
<dbReference type="GO" id="GO:0003677">
    <property type="term" value="F:DNA binding"/>
    <property type="evidence" value="ECO:0007669"/>
    <property type="project" value="InterPro"/>
</dbReference>
<proteinExistence type="predicted"/>
<name>A0A8E1W164_9PSEU</name>
<dbReference type="GO" id="GO:0000150">
    <property type="term" value="F:DNA strand exchange activity"/>
    <property type="evidence" value="ECO:0007669"/>
    <property type="project" value="InterPro"/>
</dbReference>
<dbReference type="InterPro" id="IPR036162">
    <property type="entry name" value="Resolvase-like_N_sf"/>
</dbReference>
<dbReference type="RefSeq" id="WP_037364589.1">
    <property type="nucleotide sequence ID" value="NZ_JACJHR010000032.1"/>
</dbReference>
<sequence length="195" mass="21772">MSAPAATTATEGIGAVSEPIRAAFYGRKNRTDTIALRLLRQQYQLCEQTFRPRVVITHCFYDLPADVDPVMLHDAGLPRREGGWRELAATLSTPEPGYDLIVCEKAERLSRDPFEILARERLAAQHCVPIIYATEPWDPVLEMLPQARALTALIRRRVQGSGYFTIENPYMGGQGGVDVGRGIRAPRRRHRTSGS</sequence>